<evidence type="ECO:0000313" key="4">
    <source>
        <dbReference type="EMBL" id="PWK43414.1"/>
    </source>
</evidence>
<dbReference type="GO" id="GO:0003723">
    <property type="term" value="F:RNA binding"/>
    <property type="evidence" value="ECO:0007669"/>
    <property type="project" value="InterPro"/>
</dbReference>
<dbReference type="PROSITE" id="PS50921">
    <property type="entry name" value="ANTAR"/>
    <property type="match status" value="1"/>
</dbReference>
<evidence type="ECO:0000313" key="5">
    <source>
        <dbReference type="Proteomes" id="UP000245697"/>
    </source>
</evidence>
<protein>
    <submittedName>
        <fullName evidence="4">GAF domain-containing protein</fullName>
    </submittedName>
</protein>
<proteinExistence type="predicted"/>
<evidence type="ECO:0000256" key="1">
    <source>
        <dbReference type="ARBA" id="ARBA00023015"/>
    </source>
</evidence>
<organism evidence="4 5">
    <name type="scientific">Actinoplanes xinjiangensis</name>
    <dbReference type="NCBI Taxonomy" id="512350"/>
    <lineage>
        <taxon>Bacteria</taxon>
        <taxon>Bacillati</taxon>
        <taxon>Actinomycetota</taxon>
        <taxon>Actinomycetes</taxon>
        <taxon>Micromonosporales</taxon>
        <taxon>Micromonosporaceae</taxon>
        <taxon>Actinoplanes</taxon>
    </lineage>
</organism>
<dbReference type="OrthoDB" id="3688893at2"/>
<sequence length="238" mass="25274">MTYSPFMDPGDAFAQLGRIRPRETSLHDVFQRVVDLAGLSIHGVTEVSLTMVRDRGAHTPASTGGLASTLDELQYELGYGPCLQAANSTTVESVVDMAAETRWPDWTTGALRAGARSSLSIGLPGHATVGGALNLYATEPHVFDDDAIIVAQAFAGFAGVAMANEFLNEAQAALLRRVEAAMDRGAVIEQAKGILINDRRCTPAQAFTVLTTMAQDTDRTVRAVAQEMVNRTAEGPPG</sequence>
<feature type="domain" description="ANTAR" evidence="3">
    <location>
        <begin position="168"/>
        <end position="229"/>
    </location>
</feature>
<keyword evidence="1" id="KW-0805">Transcription regulation</keyword>
<keyword evidence="5" id="KW-1185">Reference proteome</keyword>
<dbReference type="InterPro" id="IPR003018">
    <property type="entry name" value="GAF"/>
</dbReference>
<keyword evidence="2" id="KW-0804">Transcription</keyword>
<dbReference type="InterPro" id="IPR029016">
    <property type="entry name" value="GAF-like_dom_sf"/>
</dbReference>
<dbReference type="SMART" id="SM00065">
    <property type="entry name" value="GAF"/>
    <property type="match status" value="1"/>
</dbReference>
<accession>A0A316F9M8</accession>
<dbReference type="SUPFAM" id="SSF55781">
    <property type="entry name" value="GAF domain-like"/>
    <property type="match status" value="1"/>
</dbReference>
<dbReference type="PIRSF" id="PIRSF036625">
    <property type="entry name" value="GAF_ANTAR"/>
    <property type="match status" value="1"/>
</dbReference>
<dbReference type="EMBL" id="QGGR01000013">
    <property type="protein sequence ID" value="PWK43414.1"/>
    <property type="molecule type" value="Genomic_DNA"/>
</dbReference>
<reference evidence="4 5" key="1">
    <citation type="submission" date="2018-05" db="EMBL/GenBank/DDBJ databases">
        <title>Genomic Encyclopedia of Archaeal and Bacterial Type Strains, Phase II (KMG-II): from individual species to whole genera.</title>
        <authorList>
            <person name="Goeker M."/>
        </authorList>
    </citation>
    <scope>NUCLEOTIDE SEQUENCE [LARGE SCALE GENOMIC DNA]</scope>
    <source>
        <strain evidence="4 5">DSM 45184</strain>
    </source>
</reference>
<gene>
    <name evidence="4" type="ORF">BC793_11396</name>
</gene>
<name>A0A316F9M8_9ACTN</name>
<dbReference type="SMART" id="SM01012">
    <property type="entry name" value="ANTAR"/>
    <property type="match status" value="1"/>
</dbReference>
<dbReference type="InterPro" id="IPR005561">
    <property type="entry name" value="ANTAR"/>
</dbReference>
<dbReference type="Proteomes" id="UP000245697">
    <property type="component" value="Unassembled WGS sequence"/>
</dbReference>
<dbReference type="Pfam" id="PF13185">
    <property type="entry name" value="GAF_2"/>
    <property type="match status" value="1"/>
</dbReference>
<dbReference type="Gene3D" id="3.30.450.40">
    <property type="match status" value="1"/>
</dbReference>
<dbReference type="RefSeq" id="WP_109597629.1">
    <property type="nucleotide sequence ID" value="NZ_BONA01000063.1"/>
</dbReference>
<dbReference type="InterPro" id="IPR036388">
    <property type="entry name" value="WH-like_DNA-bd_sf"/>
</dbReference>
<dbReference type="Pfam" id="PF03861">
    <property type="entry name" value="ANTAR"/>
    <property type="match status" value="1"/>
</dbReference>
<dbReference type="Gene3D" id="1.10.10.10">
    <property type="entry name" value="Winged helix-like DNA-binding domain superfamily/Winged helix DNA-binding domain"/>
    <property type="match status" value="1"/>
</dbReference>
<evidence type="ECO:0000259" key="3">
    <source>
        <dbReference type="PROSITE" id="PS50921"/>
    </source>
</evidence>
<comment type="caution">
    <text evidence="4">The sequence shown here is derived from an EMBL/GenBank/DDBJ whole genome shotgun (WGS) entry which is preliminary data.</text>
</comment>
<dbReference type="AlphaFoldDB" id="A0A316F9M8"/>
<dbReference type="InterPro" id="IPR012074">
    <property type="entry name" value="GAF_ANTAR"/>
</dbReference>
<evidence type="ECO:0000256" key="2">
    <source>
        <dbReference type="ARBA" id="ARBA00023163"/>
    </source>
</evidence>